<keyword evidence="2" id="KW-0547">Nucleotide-binding</keyword>
<dbReference type="GO" id="GO:0005524">
    <property type="term" value="F:ATP binding"/>
    <property type="evidence" value="ECO:0007669"/>
    <property type="project" value="UniProtKB-KW"/>
</dbReference>
<evidence type="ECO:0000256" key="5">
    <source>
        <dbReference type="ARBA" id="ARBA00037066"/>
    </source>
</evidence>
<dbReference type="PANTHER" id="PTHR42794">
    <property type="entry name" value="HEMIN IMPORT ATP-BINDING PROTEIN HMUV"/>
    <property type="match status" value="1"/>
</dbReference>
<feature type="domain" description="ABC transporter" evidence="6">
    <location>
        <begin position="6"/>
        <end position="241"/>
    </location>
</feature>
<evidence type="ECO:0000259" key="6">
    <source>
        <dbReference type="PROSITE" id="PS50893"/>
    </source>
</evidence>
<evidence type="ECO:0000313" key="8">
    <source>
        <dbReference type="Proteomes" id="UP000428328"/>
    </source>
</evidence>
<dbReference type="PROSITE" id="PS50893">
    <property type="entry name" value="ABC_TRANSPORTER_2"/>
    <property type="match status" value="1"/>
</dbReference>
<evidence type="ECO:0000256" key="1">
    <source>
        <dbReference type="ARBA" id="ARBA00022448"/>
    </source>
</evidence>
<keyword evidence="8" id="KW-1185">Reference proteome</keyword>
<comment type="function">
    <text evidence="5">Part of the ABC transporter complex HmuTUV involved in hemin import. Responsible for energy coupling to the transport system.</text>
</comment>
<dbReference type="InterPro" id="IPR027417">
    <property type="entry name" value="P-loop_NTPase"/>
</dbReference>
<dbReference type="Proteomes" id="UP000428328">
    <property type="component" value="Chromosome"/>
</dbReference>
<evidence type="ECO:0000256" key="3">
    <source>
        <dbReference type="ARBA" id="ARBA00022840"/>
    </source>
</evidence>
<dbReference type="NCBIfam" id="NF010068">
    <property type="entry name" value="PRK13548.1"/>
    <property type="match status" value="1"/>
</dbReference>
<evidence type="ECO:0000313" key="7">
    <source>
        <dbReference type="EMBL" id="QGY40722.1"/>
    </source>
</evidence>
<evidence type="ECO:0000256" key="4">
    <source>
        <dbReference type="ARBA" id="ARBA00022967"/>
    </source>
</evidence>
<dbReference type="CDD" id="cd03214">
    <property type="entry name" value="ABC_Iron-Siderophores_B12_Hemin"/>
    <property type="match status" value="1"/>
</dbReference>
<keyword evidence="3 7" id="KW-0067">ATP-binding</keyword>
<gene>
    <name evidence="7" type="ORF">GM415_11495</name>
</gene>
<dbReference type="GO" id="GO:0016887">
    <property type="term" value="F:ATP hydrolysis activity"/>
    <property type="evidence" value="ECO:0007669"/>
    <property type="project" value="InterPro"/>
</dbReference>
<keyword evidence="1" id="KW-0813">Transport</keyword>
<accession>A0A6I6JK83</accession>
<dbReference type="KEGG" id="psel:GM415_11495"/>
<dbReference type="InterPro" id="IPR003439">
    <property type="entry name" value="ABC_transporter-like_ATP-bd"/>
</dbReference>
<dbReference type="EMBL" id="CP046400">
    <property type="protein sequence ID" value="QGY40722.1"/>
    <property type="molecule type" value="Genomic_DNA"/>
</dbReference>
<name>A0A6I6JK83_9BACT</name>
<dbReference type="FunFam" id="3.40.50.300:FF:000134">
    <property type="entry name" value="Iron-enterobactin ABC transporter ATP-binding protein"/>
    <property type="match status" value="1"/>
</dbReference>
<evidence type="ECO:0000256" key="2">
    <source>
        <dbReference type="ARBA" id="ARBA00022741"/>
    </source>
</evidence>
<dbReference type="InterPro" id="IPR003593">
    <property type="entry name" value="AAA+_ATPase"/>
</dbReference>
<reference evidence="7 8" key="1">
    <citation type="submission" date="2019-11" db="EMBL/GenBank/DDBJ databases">
        <authorList>
            <person name="Zheng R.K."/>
            <person name="Sun C.M."/>
        </authorList>
    </citation>
    <scope>NUCLEOTIDE SEQUENCE [LARGE SCALE GENOMIC DNA]</scope>
    <source>
        <strain evidence="7 8">SRB007</strain>
    </source>
</reference>
<proteinExistence type="predicted"/>
<protein>
    <submittedName>
        <fullName evidence="7">Heme ABC transporter ATP-binding protein</fullName>
    </submittedName>
</protein>
<keyword evidence="4" id="KW-1278">Translocase</keyword>
<dbReference type="AlphaFoldDB" id="A0A6I6JK83"/>
<dbReference type="RefSeq" id="WP_158948294.1">
    <property type="nucleotide sequence ID" value="NZ_CP046400.1"/>
</dbReference>
<dbReference type="PANTHER" id="PTHR42794:SF1">
    <property type="entry name" value="HEMIN IMPORT ATP-BINDING PROTEIN HMUV"/>
    <property type="match status" value="1"/>
</dbReference>
<organism evidence="7 8">
    <name type="scientific">Pseudodesulfovibrio cashew</name>
    <dbReference type="NCBI Taxonomy" id="2678688"/>
    <lineage>
        <taxon>Bacteria</taxon>
        <taxon>Pseudomonadati</taxon>
        <taxon>Thermodesulfobacteriota</taxon>
        <taxon>Desulfovibrionia</taxon>
        <taxon>Desulfovibrionales</taxon>
        <taxon>Desulfovibrionaceae</taxon>
    </lineage>
</organism>
<dbReference type="Pfam" id="PF00005">
    <property type="entry name" value="ABC_tran"/>
    <property type="match status" value="1"/>
</dbReference>
<sequence length="261" mass="28290">MDRTTYVLRDLTFGYGREPVLHGVDLDLKPGELHGIVGPNGSGKSTLLDLLAGYRSPSQGMVELNGQPVTAYSPKELAMLTALVEQTPRAAFPFTVADTVLMGRHPHMERFSPPDEQDRNAVRDALTAMDLTGLADRPLTELSGGERQRTVFARALAQDTPCLLLDEPTSSMDIRHALAVMAVLRRLAESGRTIVAVLHDLNLAAAHCDRVTVLDKGRVHASGAPTQVLTPKNISRVFDVDARVLTCGQAITLVYQSKESS</sequence>
<dbReference type="SUPFAM" id="SSF52540">
    <property type="entry name" value="P-loop containing nucleoside triphosphate hydrolases"/>
    <property type="match status" value="1"/>
</dbReference>
<dbReference type="SMART" id="SM00382">
    <property type="entry name" value="AAA"/>
    <property type="match status" value="1"/>
</dbReference>
<dbReference type="Gene3D" id="3.40.50.300">
    <property type="entry name" value="P-loop containing nucleotide triphosphate hydrolases"/>
    <property type="match status" value="1"/>
</dbReference>